<dbReference type="EMBL" id="CATOUU010000539">
    <property type="protein sequence ID" value="CAI9933502.1"/>
    <property type="molecule type" value="Genomic_DNA"/>
</dbReference>
<accession>A0AA86P7D7</accession>
<dbReference type="AlphaFoldDB" id="A0AA86P7D7"/>
<feature type="transmembrane region" description="Helical" evidence="1">
    <location>
        <begin position="77"/>
        <end position="96"/>
    </location>
</feature>
<evidence type="ECO:0000256" key="1">
    <source>
        <dbReference type="SAM" id="Phobius"/>
    </source>
</evidence>
<keyword evidence="1 2" id="KW-0812">Transmembrane</keyword>
<organism evidence="2">
    <name type="scientific">Hexamita inflata</name>
    <dbReference type="NCBI Taxonomy" id="28002"/>
    <lineage>
        <taxon>Eukaryota</taxon>
        <taxon>Metamonada</taxon>
        <taxon>Diplomonadida</taxon>
        <taxon>Hexamitidae</taxon>
        <taxon>Hexamitinae</taxon>
        <taxon>Hexamita</taxon>
    </lineage>
</organism>
<keyword evidence="1" id="KW-0472">Membrane</keyword>
<keyword evidence="1" id="KW-1133">Transmembrane helix</keyword>
<reference evidence="2" key="1">
    <citation type="submission" date="2023-06" db="EMBL/GenBank/DDBJ databases">
        <authorList>
            <person name="Kurt Z."/>
        </authorList>
    </citation>
    <scope>NUCLEOTIDE SEQUENCE</scope>
</reference>
<evidence type="ECO:0000313" key="3">
    <source>
        <dbReference type="EMBL" id="CAL6112927.1"/>
    </source>
</evidence>
<dbReference type="Proteomes" id="UP001642409">
    <property type="component" value="Unassembled WGS sequence"/>
</dbReference>
<gene>
    <name evidence="2" type="ORF">HINF_LOCUS21147</name>
    <name evidence="3" type="ORF">HINF_LOCUS77267</name>
</gene>
<dbReference type="EMBL" id="CAXDID020000751">
    <property type="protein sequence ID" value="CAL6112927.1"/>
    <property type="molecule type" value="Genomic_DNA"/>
</dbReference>
<proteinExistence type="predicted"/>
<feature type="transmembrane region" description="Helical" evidence="1">
    <location>
        <begin position="20"/>
        <end position="38"/>
    </location>
</feature>
<protein>
    <submittedName>
        <fullName evidence="2">Transmembrane domain-containing protein</fullName>
    </submittedName>
    <submittedName>
        <fullName evidence="3">Transmembrane_domain-containing protein</fullName>
    </submittedName>
</protein>
<keyword evidence="4" id="KW-1185">Reference proteome</keyword>
<comment type="caution">
    <text evidence="2">The sequence shown here is derived from an EMBL/GenBank/DDBJ whole genome shotgun (WGS) entry which is preliminary data.</text>
</comment>
<feature type="transmembrane region" description="Helical" evidence="1">
    <location>
        <begin position="117"/>
        <end position="138"/>
    </location>
</feature>
<feature type="transmembrane region" description="Helical" evidence="1">
    <location>
        <begin position="50"/>
        <end position="71"/>
    </location>
</feature>
<evidence type="ECO:0000313" key="4">
    <source>
        <dbReference type="Proteomes" id="UP001642409"/>
    </source>
</evidence>
<evidence type="ECO:0000313" key="2">
    <source>
        <dbReference type="EMBL" id="CAI9933502.1"/>
    </source>
</evidence>
<sequence length="293" mass="34199">MLDRLSDPLRYFFFDSLNRWTTWTYFLIVISGSLFSTLKEQPKSRPGHLLRFNAPYYVYNISVALFSPLYFKGDGKFYFFLFQANSLFLLFFLSLLNPFYIRSTHFPQLEQMTSCKIVLFSFFELLFYIILTLCHLLSPKLLYELEFNKFYINESTLSRGKTTLFISLQSTIPALVCCFNGVFQFVTVLTKTFQGNGLLEDEKQTSFRDEYKKFKKMAKEQKRTKRFSNGSNTERRQTTGCSDDLLGVNVVKKVVQLLLLQYVQIQYELASYLLFTGNNNMGLVSHESLLGSV</sequence>
<name>A0AA86P7D7_9EUKA</name>
<reference evidence="3 4" key="2">
    <citation type="submission" date="2024-07" db="EMBL/GenBank/DDBJ databases">
        <authorList>
            <person name="Akdeniz Z."/>
        </authorList>
    </citation>
    <scope>NUCLEOTIDE SEQUENCE [LARGE SCALE GENOMIC DNA]</scope>
</reference>